<protein>
    <recommendedName>
        <fullName evidence="3">acid phosphatase</fullName>
        <ecNumber evidence="3">3.1.3.2</ecNumber>
    </recommendedName>
</protein>
<keyword evidence="9" id="KW-1185">Reference proteome</keyword>
<dbReference type="PANTHER" id="PTHR11567">
    <property type="entry name" value="ACID PHOSPHATASE-RELATED"/>
    <property type="match status" value="1"/>
</dbReference>
<dbReference type="Gene3D" id="3.40.50.1240">
    <property type="entry name" value="Phosphoglycerate mutase-like"/>
    <property type="match status" value="1"/>
</dbReference>
<evidence type="ECO:0000256" key="6">
    <source>
        <dbReference type="ARBA" id="ARBA00023157"/>
    </source>
</evidence>
<evidence type="ECO:0000256" key="4">
    <source>
        <dbReference type="ARBA" id="ARBA00022729"/>
    </source>
</evidence>
<evidence type="ECO:0000256" key="3">
    <source>
        <dbReference type="ARBA" id="ARBA00012646"/>
    </source>
</evidence>
<dbReference type="InterPro" id="IPR029033">
    <property type="entry name" value="His_PPase_superfam"/>
</dbReference>
<sequence>MFPNGLTQLTSIGMEQHFELGEFFRERYRNILPIKYNLNDIYVRSSDVDRCLQSATFNLQKFYPPIRKGNSEEITFQAVPIHTAPFQKDKYLGVIPNCNKFYIDLYKLNSTEPLQCMAEKTRAIKEYVSRECDIGQFSSIVYDTLFIEKYVTRRNSSLHLLIWKLSTGASGFSRAF</sequence>
<keyword evidence="6" id="KW-1015">Disulfide bond</keyword>
<keyword evidence="5" id="KW-0378">Hydrolase</keyword>
<dbReference type="PANTHER" id="PTHR11567:SF211">
    <property type="entry name" value="PROSTATIC ACID PHOSPHATASE"/>
    <property type="match status" value="1"/>
</dbReference>
<dbReference type="InterPro" id="IPR000560">
    <property type="entry name" value="His_Pase_clade-2"/>
</dbReference>
<feature type="non-terminal residue" evidence="8">
    <location>
        <position position="176"/>
    </location>
</feature>
<accession>A0ABN7P0E8</accession>
<evidence type="ECO:0000256" key="5">
    <source>
        <dbReference type="ARBA" id="ARBA00022801"/>
    </source>
</evidence>
<gene>
    <name evidence="8" type="ORF">TPAB3V08_LOCUS6898</name>
</gene>
<comment type="catalytic activity">
    <reaction evidence="1">
        <text>a phosphate monoester + H2O = an alcohol + phosphate</text>
        <dbReference type="Rhea" id="RHEA:15017"/>
        <dbReference type="ChEBI" id="CHEBI:15377"/>
        <dbReference type="ChEBI" id="CHEBI:30879"/>
        <dbReference type="ChEBI" id="CHEBI:43474"/>
        <dbReference type="ChEBI" id="CHEBI:67140"/>
        <dbReference type="EC" id="3.1.3.2"/>
    </reaction>
</comment>
<comment type="caution">
    <text evidence="8">The sequence shown here is derived from an EMBL/GenBank/DDBJ whole genome shotgun (WGS) entry which is preliminary data.</text>
</comment>
<reference evidence="8" key="1">
    <citation type="submission" date="2021-03" db="EMBL/GenBank/DDBJ databases">
        <authorList>
            <person name="Tran Van P."/>
        </authorList>
    </citation>
    <scope>NUCLEOTIDE SEQUENCE</scope>
</reference>
<organism evidence="8 9">
    <name type="scientific">Timema podura</name>
    <name type="common">Walking stick</name>
    <dbReference type="NCBI Taxonomy" id="61482"/>
    <lineage>
        <taxon>Eukaryota</taxon>
        <taxon>Metazoa</taxon>
        <taxon>Ecdysozoa</taxon>
        <taxon>Arthropoda</taxon>
        <taxon>Hexapoda</taxon>
        <taxon>Insecta</taxon>
        <taxon>Pterygota</taxon>
        <taxon>Neoptera</taxon>
        <taxon>Polyneoptera</taxon>
        <taxon>Phasmatodea</taxon>
        <taxon>Timematodea</taxon>
        <taxon>Timematoidea</taxon>
        <taxon>Timematidae</taxon>
        <taxon>Timema</taxon>
    </lineage>
</organism>
<dbReference type="EC" id="3.1.3.2" evidence="3"/>
<dbReference type="EMBL" id="CAJPIN010010976">
    <property type="protein sequence ID" value="CAG2059940.1"/>
    <property type="molecule type" value="Genomic_DNA"/>
</dbReference>
<dbReference type="Proteomes" id="UP001153148">
    <property type="component" value="Unassembled WGS sequence"/>
</dbReference>
<keyword evidence="4" id="KW-0732">Signal</keyword>
<evidence type="ECO:0000256" key="1">
    <source>
        <dbReference type="ARBA" id="ARBA00000032"/>
    </source>
</evidence>
<evidence type="ECO:0000256" key="7">
    <source>
        <dbReference type="ARBA" id="ARBA00023180"/>
    </source>
</evidence>
<dbReference type="SUPFAM" id="SSF53254">
    <property type="entry name" value="Phosphoglycerate mutase-like"/>
    <property type="match status" value="1"/>
</dbReference>
<evidence type="ECO:0000313" key="9">
    <source>
        <dbReference type="Proteomes" id="UP001153148"/>
    </source>
</evidence>
<dbReference type="InterPro" id="IPR050645">
    <property type="entry name" value="Histidine_acid_phosphatase"/>
</dbReference>
<dbReference type="CDD" id="cd07061">
    <property type="entry name" value="HP_HAP_like"/>
    <property type="match status" value="1"/>
</dbReference>
<dbReference type="Pfam" id="PF00328">
    <property type="entry name" value="His_Phos_2"/>
    <property type="match status" value="1"/>
</dbReference>
<comment type="similarity">
    <text evidence="2">Belongs to the histidine acid phosphatase family.</text>
</comment>
<evidence type="ECO:0000256" key="2">
    <source>
        <dbReference type="ARBA" id="ARBA00005375"/>
    </source>
</evidence>
<evidence type="ECO:0000313" key="8">
    <source>
        <dbReference type="EMBL" id="CAG2059940.1"/>
    </source>
</evidence>
<keyword evidence="7" id="KW-0325">Glycoprotein</keyword>
<proteinExistence type="inferred from homology"/>
<name>A0ABN7P0E8_TIMPD</name>